<dbReference type="InterPro" id="IPR029045">
    <property type="entry name" value="ClpP/crotonase-like_dom_sf"/>
</dbReference>
<accession>A0A540VTV4</accession>
<keyword evidence="2" id="KW-0413">Isomerase</keyword>
<proteinExistence type="inferred from homology"/>
<evidence type="ECO:0000313" key="3">
    <source>
        <dbReference type="Proteomes" id="UP000315400"/>
    </source>
</evidence>
<dbReference type="Pfam" id="PF00378">
    <property type="entry name" value="ECH_1"/>
    <property type="match status" value="1"/>
</dbReference>
<dbReference type="InterPro" id="IPR001753">
    <property type="entry name" value="Enoyl-CoA_hydra/iso"/>
</dbReference>
<dbReference type="PANTHER" id="PTHR43802">
    <property type="entry name" value="ENOYL-COA HYDRATASE"/>
    <property type="match status" value="1"/>
</dbReference>
<comment type="similarity">
    <text evidence="1">Belongs to the enoyl-CoA hydratase/isomerase family.</text>
</comment>
<dbReference type="Proteomes" id="UP000315400">
    <property type="component" value="Unassembled WGS sequence"/>
</dbReference>
<gene>
    <name evidence="2" type="ORF">FKY71_04595</name>
</gene>
<dbReference type="GO" id="GO:0016853">
    <property type="term" value="F:isomerase activity"/>
    <property type="evidence" value="ECO:0007669"/>
    <property type="project" value="UniProtKB-KW"/>
</dbReference>
<reference evidence="2 3" key="1">
    <citation type="submission" date="2019-06" db="EMBL/GenBank/DDBJ databases">
        <title>Metagenome assembled Genome of Spiribacter salinus SL48-SHIP from the microbial mat of Salt Lake 48 (Novosibirsk region, Russia).</title>
        <authorList>
            <person name="Shipova A."/>
            <person name="Rozanov A.S."/>
            <person name="Bryanskaya A.V."/>
            <person name="Peltek S.E."/>
        </authorList>
    </citation>
    <scope>NUCLEOTIDE SEQUENCE [LARGE SCALE GENOMIC DNA]</scope>
    <source>
        <strain evidence="2">SL48-SHIP-2</strain>
    </source>
</reference>
<dbReference type="SUPFAM" id="SSF52096">
    <property type="entry name" value="ClpP/crotonase"/>
    <property type="match status" value="1"/>
</dbReference>
<evidence type="ECO:0000256" key="1">
    <source>
        <dbReference type="ARBA" id="ARBA00005254"/>
    </source>
</evidence>
<dbReference type="CDD" id="cd06558">
    <property type="entry name" value="crotonase-like"/>
    <property type="match status" value="1"/>
</dbReference>
<sequence length="262" mass="28636">MYEFVKVDSSETVGTITLNRPNVLNAWHSPMRQELAHALTAMNDDEQIRAVILTGAGDRAFSAGQDLHETRGFDPDRAEGWVDEWRSLYGTLRGMRKPVVAALNGVAAGSAFQIALQCDIRVGHAGSKMGQPEIDAGIASTLGPWLMNQMLGLSRTIELTLTGRMMDGEECARLGLIHHLVADDEVMTKAMEVATALAAKPPIAMSLNKARFEEVTRAGFEDALAAGSRNQRESYANGEPQRMMEAFFAERARRKSGKMEGL</sequence>
<dbReference type="PANTHER" id="PTHR43802:SF1">
    <property type="entry name" value="IP11341P-RELATED"/>
    <property type="match status" value="1"/>
</dbReference>
<dbReference type="EMBL" id="VIFK01000020">
    <property type="protein sequence ID" value="TQF00192.1"/>
    <property type="molecule type" value="Genomic_DNA"/>
</dbReference>
<evidence type="ECO:0000313" key="2">
    <source>
        <dbReference type="EMBL" id="TQF00192.1"/>
    </source>
</evidence>
<name>A0A540VTV4_9GAMM</name>
<dbReference type="AlphaFoldDB" id="A0A540VTV4"/>
<comment type="caution">
    <text evidence="2">The sequence shown here is derived from an EMBL/GenBank/DDBJ whole genome shotgun (WGS) entry which is preliminary data.</text>
</comment>
<protein>
    <submittedName>
        <fullName evidence="2">Enoyl-CoA hydratase/isomerase family protein</fullName>
    </submittedName>
</protein>
<organism evidence="2 3">
    <name type="scientific">Spiribacter salinus</name>
    <dbReference type="NCBI Taxonomy" id="1335746"/>
    <lineage>
        <taxon>Bacteria</taxon>
        <taxon>Pseudomonadati</taxon>
        <taxon>Pseudomonadota</taxon>
        <taxon>Gammaproteobacteria</taxon>
        <taxon>Chromatiales</taxon>
        <taxon>Ectothiorhodospiraceae</taxon>
        <taxon>Spiribacter</taxon>
    </lineage>
</organism>
<dbReference type="Gene3D" id="3.90.226.10">
    <property type="entry name" value="2-enoyl-CoA Hydratase, Chain A, domain 1"/>
    <property type="match status" value="1"/>
</dbReference>